<feature type="transmembrane region" description="Helical" evidence="1">
    <location>
        <begin position="66"/>
        <end position="86"/>
    </location>
</feature>
<evidence type="ECO:0000256" key="1">
    <source>
        <dbReference type="SAM" id="Phobius"/>
    </source>
</evidence>
<keyword evidence="3" id="KW-1185">Reference proteome</keyword>
<feature type="transmembrane region" description="Helical" evidence="1">
    <location>
        <begin position="34"/>
        <end position="54"/>
    </location>
</feature>
<keyword evidence="1" id="KW-1133">Transmembrane helix</keyword>
<protein>
    <recommendedName>
        <fullName evidence="4">Cytochrome C oxidase subunit IV</fullName>
    </recommendedName>
</protein>
<dbReference type="EMBL" id="OMOI01000001">
    <property type="protein sequence ID" value="SPF76095.1"/>
    <property type="molecule type" value="Genomic_DNA"/>
</dbReference>
<evidence type="ECO:0000313" key="3">
    <source>
        <dbReference type="Proteomes" id="UP000244911"/>
    </source>
</evidence>
<proteinExistence type="predicted"/>
<dbReference type="AlphaFoldDB" id="A0A2R8AJ78"/>
<dbReference type="RefSeq" id="WP_108856132.1">
    <property type="nucleotide sequence ID" value="NZ_OMOI01000001.1"/>
</dbReference>
<evidence type="ECO:0000313" key="2">
    <source>
        <dbReference type="EMBL" id="SPF76095.1"/>
    </source>
</evidence>
<dbReference type="OrthoDB" id="7873828at2"/>
<organism evidence="2 3">
    <name type="scientific">Aliiroseovarius pelagivivens</name>
    <dbReference type="NCBI Taxonomy" id="1639690"/>
    <lineage>
        <taxon>Bacteria</taxon>
        <taxon>Pseudomonadati</taxon>
        <taxon>Pseudomonadota</taxon>
        <taxon>Alphaproteobacteria</taxon>
        <taxon>Rhodobacterales</taxon>
        <taxon>Paracoccaceae</taxon>
        <taxon>Aliiroseovarius</taxon>
    </lineage>
</organism>
<accession>A0A2R8AJ78</accession>
<keyword evidence="1" id="KW-0812">Transmembrane</keyword>
<reference evidence="2 3" key="1">
    <citation type="submission" date="2018-03" db="EMBL/GenBank/DDBJ databases">
        <authorList>
            <person name="Keele B.F."/>
        </authorList>
    </citation>
    <scope>NUCLEOTIDE SEQUENCE [LARGE SCALE GENOMIC DNA]</scope>
    <source>
        <strain evidence="2 3">CECT 8811</strain>
    </source>
</reference>
<sequence>MTTSILTRALILLISLSFVTTVFAGVLPEAGPVFVLTVLVLSGLKARVILSDYLGLRAAPSFQGGFTAFLVGFLGVAALIYALPLAM</sequence>
<name>A0A2R8AJ78_9RHOB</name>
<keyword evidence="1" id="KW-0472">Membrane</keyword>
<dbReference type="Proteomes" id="UP000244911">
    <property type="component" value="Unassembled WGS sequence"/>
</dbReference>
<evidence type="ECO:0008006" key="4">
    <source>
        <dbReference type="Google" id="ProtNLM"/>
    </source>
</evidence>
<gene>
    <name evidence="2" type="ORF">ALP8811_01095</name>
</gene>